<dbReference type="AlphaFoldDB" id="A0A285PHH7"/>
<keyword evidence="2" id="KW-1185">Reference proteome</keyword>
<evidence type="ECO:0000313" key="1">
    <source>
        <dbReference type="EMBL" id="SNZ19586.1"/>
    </source>
</evidence>
<organism evidence="1 2">
    <name type="scientific">Cohaesibacter gelatinilyticus</name>
    <dbReference type="NCBI Taxonomy" id="372072"/>
    <lineage>
        <taxon>Bacteria</taxon>
        <taxon>Pseudomonadati</taxon>
        <taxon>Pseudomonadota</taxon>
        <taxon>Alphaproteobacteria</taxon>
        <taxon>Hyphomicrobiales</taxon>
        <taxon>Cohaesibacteraceae</taxon>
    </lineage>
</organism>
<sequence>MRIGLKSLPGKGLFVVAALLLGMVMPFSDAMAETLPKVSWENRVSTETANGDILDQPPYVSVNDIRLRAFSDMQSINLQHTLTIDHGDYGLETLHVFTVWQGGASQGEQLMLLSVTSNGILVVGPHDQDFENVRVNQINSDSAPSFDLIGADASKPLARLDYFDGRLIKQ</sequence>
<gene>
    <name evidence="1" type="ORF">SAMN06265368_2676</name>
</gene>
<dbReference type="EMBL" id="OBEL01000002">
    <property type="protein sequence ID" value="SNZ19586.1"/>
    <property type="molecule type" value="Genomic_DNA"/>
</dbReference>
<reference evidence="1 2" key="1">
    <citation type="submission" date="2017-09" db="EMBL/GenBank/DDBJ databases">
        <authorList>
            <person name="Ehlers B."/>
            <person name="Leendertz F.H."/>
        </authorList>
    </citation>
    <scope>NUCLEOTIDE SEQUENCE [LARGE SCALE GENOMIC DNA]</scope>
    <source>
        <strain evidence="1 2">DSM 18289</strain>
    </source>
</reference>
<proteinExistence type="predicted"/>
<accession>A0A285PHH7</accession>
<name>A0A285PHH7_9HYPH</name>
<evidence type="ECO:0000313" key="2">
    <source>
        <dbReference type="Proteomes" id="UP000219439"/>
    </source>
</evidence>
<dbReference type="Proteomes" id="UP000219439">
    <property type="component" value="Unassembled WGS sequence"/>
</dbReference>
<protein>
    <submittedName>
        <fullName evidence="1">Uncharacterized protein</fullName>
    </submittedName>
</protein>
<dbReference type="RefSeq" id="WP_097153923.1">
    <property type="nucleotide sequence ID" value="NZ_OBEL01000002.1"/>
</dbReference>